<dbReference type="CTD" id="79980"/>
<gene>
    <name evidence="3" type="primary">DSN1</name>
</gene>
<dbReference type="PANTHER" id="PTHR14778:SF2">
    <property type="entry name" value="KINETOCHORE-ASSOCIATED PROTEIN DSN1 HOMOLOG"/>
    <property type="match status" value="1"/>
</dbReference>
<sequence>MDLAAGACAEYYGSRQAPRTFERDAGVIEVAAAQEPGRGRGAAGALEPALSTPLRGGGMPQGGEAGTEGAERWGCSEMQKVPSPGAAARARASPCERQERKRSWSGHSPTMGRQGPSPKRASPWKGSPRRALAFGSPPSSSRSLVSRRSWRRSSLKGTKRRKSLPPFHPDVTELSKSISLDLPGTDRLAELLLSSFQFSAQKLECALMQTDGFSPEAFKANRNSVLEELKRCIERLKLDGTLKKCTEETPGVLSDPALGESLAQIKEYIARFTVECQSWDQLVINYEKMAEEMPRQLEKCKANEVEVDPADYLGSSQAKVINSKPDYQRILDSQSEVFDCMELVLDEMQMAVKLLQAFMRESTRYLQNLSEQLASRTFCHLENSPARKLLGASRKQLHGAGSQQPPEG</sequence>
<dbReference type="KEGG" id="asn:102368865"/>
<accession>A0A1U7S319</accession>
<evidence type="ECO:0000256" key="1">
    <source>
        <dbReference type="SAM" id="MobiDB-lite"/>
    </source>
</evidence>
<dbReference type="STRING" id="38654.A0A1U7S319"/>
<dbReference type="InterPro" id="IPR013218">
    <property type="entry name" value="Dsn1/Mis13"/>
</dbReference>
<dbReference type="Proteomes" id="UP000189705">
    <property type="component" value="Unplaced"/>
</dbReference>
<protein>
    <submittedName>
        <fullName evidence="3">Kinetochore-associated protein DSN1 homolog</fullName>
    </submittedName>
</protein>
<dbReference type="InParanoid" id="A0A1U7S319"/>
<organism evidence="2 3">
    <name type="scientific">Alligator sinensis</name>
    <name type="common">Chinese alligator</name>
    <dbReference type="NCBI Taxonomy" id="38654"/>
    <lineage>
        <taxon>Eukaryota</taxon>
        <taxon>Metazoa</taxon>
        <taxon>Chordata</taxon>
        <taxon>Craniata</taxon>
        <taxon>Vertebrata</taxon>
        <taxon>Euteleostomi</taxon>
        <taxon>Archelosauria</taxon>
        <taxon>Archosauria</taxon>
        <taxon>Crocodylia</taxon>
        <taxon>Alligatoridae</taxon>
        <taxon>Alligatorinae</taxon>
        <taxon>Alligator</taxon>
    </lineage>
</organism>
<dbReference type="GeneID" id="102368865"/>
<feature type="compositionally biased region" description="Basic residues" evidence="1">
    <location>
        <begin position="148"/>
        <end position="163"/>
    </location>
</feature>
<dbReference type="Pfam" id="PF08202">
    <property type="entry name" value="MIS13"/>
    <property type="match status" value="1"/>
</dbReference>
<feature type="region of interest" description="Disordered" evidence="1">
    <location>
        <begin position="33"/>
        <end position="170"/>
    </location>
</feature>
<dbReference type="GO" id="GO:0007059">
    <property type="term" value="P:chromosome segregation"/>
    <property type="evidence" value="ECO:0007669"/>
    <property type="project" value="InterPro"/>
</dbReference>
<reference evidence="3" key="1">
    <citation type="submission" date="2025-08" db="UniProtKB">
        <authorList>
            <consortium name="RefSeq"/>
        </authorList>
    </citation>
    <scope>IDENTIFICATION</scope>
</reference>
<feature type="compositionally biased region" description="Low complexity" evidence="1">
    <location>
        <begin position="136"/>
        <end position="147"/>
    </location>
</feature>
<dbReference type="GO" id="GO:0051301">
    <property type="term" value="P:cell division"/>
    <property type="evidence" value="ECO:0007669"/>
    <property type="project" value="InterPro"/>
</dbReference>
<feature type="compositionally biased region" description="Gly residues" evidence="1">
    <location>
        <begin position="55"/>
        <end position="66"/>
    </location>
</feature>
<dbReference type="RefSeq" id="XP_006023523.2">
    <property type="nucleotide sequence ID" value="XM_006023461.3"/>
</dbReference>
<dbReference type="GO" id="GO:0000444">
    <property type="term" value="C:MIS12/MIND type complex"/>
    <property type="evidence" value="ECO:0007669"/>
    <property type="project" value="InterPro"/>
</dbReference>
<keyword evidence="2" id="KW-1185">Reference proteome</keyword>
<evidence type="ECO:0000313" key="2">
    <source>
        <dbReference type="Proteomes" id="UP000189705"/>
    </source>
</evidence>
<proteinExistence type="predicted"/>
<evidence type="ECO:0000313" key="3">
    <source>
        <dbReference type="RefSeq" id="XP_006023523.2"/>
    </source>
</evidence>
<dbReference type="PANTHER" id="PTHR14778">
    <property type="entry name" value="KINETOCHORE-ASSOCIATED PROTEIN DSN1 HOMOLOG"/>
    <property type="match status" value="1"/>
</dbReference>
<name>A0A1U7S319_ALLSI</name>
<dbReference type="eggNOG" id="ENOG502S0JV">
    <property type="taxonomic scope" value="Eukaryota"/>
</dbReference>
<dbReference type="AlphaFoldDB" id="A0A1U7S319"/>